<comment type="caution">
    <text evidence="3">The sequence shown here is derived from an EMBL/GenBank/DDBJ whole genome shotgun (WGS) entry which is preliminary data.</text>
</comment>
<keyword evidence="4" id="KW-1185">Reference proteome</keyword>
<dbReference type="Gene3D" id="1.10.472.80">
    <property type="entry name" value="Ypt/Rab-GAP domain of gyp1p, domain 3"/>
    <property type="match status" value="1"/>
</dbReference>
<reference evidence="3" key="1">
    <citation type="submission" date="2020-06" db="EMBL/GenBank/DDBJ databases">
        <authorList>
            <consortium name="Plant Systems Biology data submission"/>
        </authorList>
    </citation>
    <scope>NUCLEOTIDE SEQUENCE</scope>
    <source>
        <strain evidence="3">D6</strain>
    </source>
</reference>
<dbReference type="PROSITE" id="PS50086">
    <property type="entry name" value="TBC_RABGAP"/>
    <property type="match status" value="1"/>
</dbReference>
<dbReference type="InterPro" id="IPR035969">
    <property type="entry name" value="Rab-GAP_TBC_sf"/>
</dbReference>
<dbReference type="GO" id="GO:0006888">
    <property type="term" value="P:endoplasmic reticulum to Golgi vesicle-mediated transport"/>
    <property type="evidence" value="ECO:0007669"/>
    <property type="project" value="TreeGrafter"/>
</dbReference>
<dbReference type="SUPFAM" id="SSF47923">
    <property type="entry name" value="Ypt/Rab-GAP domain of gyp1p"/>
    <property type="match status" value="2"/>
</dbReference>
<accession>A0A9N8HNA1</accession>
<evidence type="ECO:0000313" key="3">
    <source>
        <dbReference type="EMBL" id="CAB9518937.1"/>
    </source>
</evidence>
<dbReference type="GO" id="GO:0005789">
    <property type="term" value="C:endoplasmic reticulum membrane"/>
    <property type="evidence" value="ECO:0007669"/>
    <property type="project" value="TreeGrafter"/>
</dbReference>
<dbReference type="Pfam" id="PF00566">
    <property type="entry name" value="RabGAP-TBC"/>
    <property type="match status" value="1"/>
</dbReference>
<dbReference type="GO" id="GO:0005096">
    <property type="term" value="F:GTPase activator activity"/>
    <property type="evidence" value="ECO:0007669"/>
    <property type="project" value="UniProtKB-KW"/>
</dbReference>
<protein>
    <submittedName>
        <fullName evidence="3">TBC1 domain family member 20</fullName>
    </submittedName>
</protein>
<organism evidence="3 4">
    <name type="scientific">Seminavis robusta</name>
    <dbReference type="NCBI Taxonomy" id="568900"/>
    <lineage>
        <taxon>Eukaryota</taxon>
        <taxon>Sar</taxon>
        <taxon>Stramenopiles</taxon>
        <taxon>Ochrophyta</taxon>
        <taxon>Bacillariophyta</taxon>
        <taxon>Bacillariophyceae</taxon>
        <taxon>Bacillariophycidae</taxon>
        <taxon>Naviculales</taxon>
        <taxon>Naviculaceae</taxon>
        <taxon>Seminavis</taxon>
    </lineage>
</organism>
<feature type="domain" description="Rab-GAP TBC" evidence="2">
    <location>
        <begin position="57"/>
        <end position="255"/>
    </location>
</feature>
<proteinExistence type="predicted"/>
<dbReference type="SMART" id="SM00164">
    <property type="entry name" value="TBC"/>
    <property type="match status" value="1"/>
</dbReference>
<gene>
    <name evidence="3" type="ORF">SEMRO_975_G226770.1</name>
</gene>
<sequence>MAAALKRFYRGDNAVRDHELEIFRQCSDKIGKILRLTSNSEANVTELRQLSLSKGGLFNGPMRRWAWPALLQVPTEGSDATAPALSRDDLDLIEKDVQRSGLFRSRAVEGCIARGEQQSDLLQTKLISVLSAAVSSPLATGEDEPCYYQGLHDIAFILLVNLNYDEDKTTRALRKLMQSHLQDATKKDFSNITFVLDTVLMPLIQSLDEEVYMALVASDVPLTNVILPWLITLFAHPVQDESVASRLMDAFVANGHPMLPFYVAVALLTHPSLRSQILAASCDPAMMHMAIQALPSQLKNDLEMSGGGKGGITAQDIIDLSLSIMQEKTPESLLQFIGMGLGQRSRRRLLKKARCISMLGIPARQSRLSAQADLFWKTQAQVRSNAKVRLGQLYADAPAIYETALSRGEKALVECHKMLVPSKQTLLVLQVITTLVILLPHHYVGQFYCLVQLAMGFCTTALASFSWFPASTDVNDTKKLTNHYYSDTYDDEVPGVVMVKSPSMTSLCDLPGVLMVKSPSTTSLCDHEFAC</sequence>
<dbReference type="PANTHER" id="PTHR20913:SF7">
    <property type="entry name" value="RE60063P"/>
    <property type="match status" value="1"/>
</dbReference>
<keyword evidence="1" id="KW-0343">GTPase activation</keyword>
<dbReference type="InterPro" id="IPR045913">
    <property type="entry name" value="TBC20/Gyp8-like"/>
</dbReference>
<dbReference type="Gene3D" id="1.10.8.1310">
    <property type="match status" value="1"/>
</dbReference>
<dbReference type="PANTHER" id="PTHR20913">
    <property type="entry name" value="TBC1 DOMAIN FAMILY MEMBER 20/GTPASE"/>
    <property type="match status" value="1"/>
</dbReference>
<dbReference type="Proteomes" id="UP001153069">
    <property type="component" value="Unassembled WGS sequence"/>
</dbReference>
<dbReference type="EMBL" id="CAICTM010000973">
    <property type="protein sequence ID" value="CAB9518937.1"/>
    <property type="molecule type" value="Genomic_DNA"/>
</dbReference>
<evidence type="ECO:0000256" key="1">
    <source>
        <dbReference type="ARBA" id="ARBA00022468"/>
    </source>
</evidence>
<dbReference type="AlphaFoldDB" id="A0A9N8HNA1"/>
<evidence type="ECO:0000313" key="4">
    <source>
        <dbReference type="Proteomes" id="UP001153069"/>
    </source>
</evidence>
<dbReference type="InterPro" id="IPR000195">
    <property type="entry name" value="Rab-GAP-TBC_dom"/>
</dbReference>
<evidence type="ECO:0000259" key="2">
    <source>
        <dbReference type="PROSITE" id="PS50086"/>
    </source>
</evidence>
<name>A0A9N8HNA1_9STRA</name>
<dbReference type="OrthoDB" id="46920at2759"/>